<reference evidence="2 3" key="1">
    <citation type="submission" date="2023-02" db="EMBL/GenBank/DDBJ databases">
        <title>LHISI_Scaffold_Assembly.</title>
        <authorList>
            <person name="Stuart O.P."/>
            <person name="Cleave R."/>
            <person name="Magrath M.J.L."/>
            <person name="Mikheyev A.S."/>
        </authorList>
    </citation>
    <scope>NUCLEOTIDE SEQUENCE [LARGE SCALE GENOMIC DNA]</scope>
    <source>
        <strain evidence="2">Daus_M_001</strain>
        <tissue evidence="2">Leg muscle</tissue>
    </source>
</reference>
<sequence length="296" mass="32620">MLATPQPDVQGRAVSVSGNQPRGTEVEFKHPQTLCTHAPSQRPGAKHACRTRSILLKRKLAPKDVPCPAPTTMLEEFAKTAIDNEGVGPWRCSAVGEMPRGASVPALGLSNKAVYEGDEVPLSDDRHYKEEFPAQYFIPVDLTAPACKGKLPCVQPPSASYPPHDPSLALVPRVYIQATDRCTVTLLKHTDTYMAPFYLVSFHFLRHASRRTHQLASLLLTQTPDIPLCAGNQGMAMTTSYWSPSQERSGRLWSQTRVSERSTSTNGKKQLDREPALQPSNYLPQCRQAGDTNGFR</sequence>
<proteinExistence type="predicted"/>
<accession>A0ABQ9G294</accession>
<feature type="region of interest" description="Disordered" evidence="1">
    <location>
        <begin position="246"/>
        <end position="296"/>
    </location>
</feature>
<name>A0ABQ9G294_9NEOP</name>
<gene>
    <name evidence="2" type="ORF">PR048_033047</name>
</gene>
<dbReference type="EMBL" id="JARBHB010000017">
    <property type="protein sequence ID" value="KAJ8865527.1"/>
    <property type="molecule type" value="Genomic_DNA"/>
</dbReference>
<organism evidence="2 3">
    <name type="scientific">Dryococelus australis</name>
    <dbReference type="NCBI Taxonomy" id="614101"/>
    <lineage>
        <taxon>Eukaryota</taxon>
        <taxon>Metazoa</taxon>
        <taxon>Ecdysozoa</taxon>
        <taxon>Arthropoda</taxon>
        <taxon>Hexapoda</taxon>
        <taxon>Insecta</taxon>
        <taxon>Pterygota</taxon>
        <taxon>Neoptera</taxon>
        <taxon>Polyneoptera</taxon>
        <taxon>Phasmatodea</taxon>
        <taxon>Verophasmatodea</taxon>
        <taxon>Anareolatae</taxon>
        <taxon>Phasmatidae</taxon>
        <taxon>Eurycanthinae</taxon>
        <taxon>Dryococelus</taxon>
    </lineage>
</organism>
<comment type="caution">
    <text evidence="2">The sequence shown here is derived from an EMBL/GenBank/DDBJ whole genome shotgun (WGS) entry which is preliminary data.</text>
</comment>
<feature type="region of interest" description="Disordered" evidence="1">
    <location>
        <begin position="1"/>
        <end position="25"/>
    </location>
</feature>
<evidence type="ECO:0000313" key="3">
    <source>
        <dbReference type="Proteomes" id="UP001159363"/>
    </source>
</evidence>
<evidence type="ECO:0000256" key="1">
    <source>
        <dbReference type="SAM" id="MobiDB-lite"/>
    </source>
</evidence>
<dbReference type="Proteomes" id="UP001159363">
    <property type="component" value="Chromosome 16"/>
</dbReference>
<feature type="compositionally biased region" description="Polar residues" evidence="1">
    <location>
        <begin position="246"/>
        <end position="268"/>
    </location>
</feature>
<keyword evidence="3" id="KW-1185">Reference proteome</keyword>
<evidence type="ECO:0000313" key="2">
    <source>
        <dbReference type="EMBL" id="KAJ8865527.1"/>
    </source>
</evidence>
<protein>
    <submittedName>
        <fullName evidence="2">Uncharacterized protein</fullName>
    </submittedName>
</protein>